<evidence type="ECO:0000256" key="1">
    <source>
        <dbReference type="ARBA" id="ARBA00006890"/>
    </source>
</evidence>
<protein>
    <recommendedName>
        <fullName evidence="3">UTP--glucose-1-phosphate uridylyltransferase</fullName>
        <ecNumber evidence="2">2.7.7.9</ecNumber>
    </recommendedName>
    <alternativeName>
        <fullName evidence="6">Alpha-D-glucosyl-1-phosphate uridylyltransferase</fullName>
    </alternativeName>
    <alternativeName>
        <fullName evidence="7">UDP-glucose pyrophosphorylase</fullName>
    </alternativeName>
    <alternativeName>
        <fullName evidence="8">Uridine diphosphoglucose pyrophosphorylase</fullName>
    </alternativeName>
</protein>
<evidence type="ECO:0000256" key="4">
    <source>
        <dbReference type="ARBA" id="ARBA00022679"/>
    </source>
</evidence>
<evidence type="ECO:0000313" key="12">
    <source>
        <dbReference type="EMBL" id="KAF0804256.1"/>
    </source>
</evidence>
<comment type="function">
    <text evidence="9">May play a role in stationary phase survival.</text>
</comment>
<dbReference type="EMBL" id="AQPF01000035">
    <property type="protein sequence ID" value="KAF0804256.1"/>
    <property type="molecule type" value="Genomic_DNA"/>
</dbReference>
<comment type="caution">
    <text evidence="12">The sequence shown here is derived from an EMBL/GenBank/DDBJ whole genome shotgun (WGS) entry which is preliminary data.</text>
</comment>
<sequence>MISKVVIPVAGLGTRMLPASKSIPKEMLPIVDRPAIHLVVEEAVKAGLSEIILVNHAAKGAIEDYFDINAELDAQLQAKGKESLRQSLRQILPDHVSVIGVRQREPLGLGHAILQAAPIVGDEPFVVMLPDVLVDTVGDLADLSAMLARFESTGAAQIMVEPVQMNKVDQYGVVSMSGPAPTAGNGIAIQGLVEKPAPEYAPSNLSVVGRYVLPGEIMGLLADTRPGAGGEIQLTDAIAALLERAPVEAYAMTGRTFDCGNKAGYLEAFIHFALGHPELAECSRALLEQYRAR</sequence>
<dbReference type="InterPro" id="IPR005771">
    <property type="entry name" value="GalU_uridylyltTrfase_bac/arc"/>
</dbReference>
<organism evidence="12 13">
    <name type="scientific">Alcanivorax xiamenensis</name>
    <dbReference type="NCBI Taxonomy" id="1177156"/>
    <lineage>
        <taxon>Bacteria</taxon>
        <taxon>Pseudomonadati</taxon>
        <taxon>Pseudomonadota</taxon>
        <taxon>Gammaproteobacteria</taxon>
        <taxon>Oceanospirillales</taxon>
        <taxon>Alcanivoracaceae</taxon>
        <taxon>Alcanivorax</taxon>
    </lineage>
</organism>
<comment type="similarity">
    <text evidence="1">Belongs to the UDPGP type 2 family.</text>
</comment>
<dbReference type="SUPFAM" id="SSF53448">
    <property type="entry name" value="Nucleotide-diphospho-sugar transferases"/>
    <property type="match status" value="1"/>
</dbReference>
<keyword evidence="5 12" id="KW-0548">Nucleotidyltransferase</keyword>
<evidence type="ECO:0000256" key="2">
    <source>
        <dbReference type="ARBA" id="ARBA00012415"/>
    </source>
</evidence>
<keyword evidence="4" id="KW-0808">Transferase</keyword>
<dbReference type="RefSeq" id="WP_133493098.1">
    <property type="nucleotide sequence ID" value="NZ_AQPF01000035.1"/>
</dbReference>
<evidence type="ECO:0000256" key="7">
    <source>
        <dbReference type="ARBA" id="ARBA00031959"/>
    </source>
</evidence>
<feature type="domain" description="Nucleotidyl transferase" evidence="11">
    <location>
        <begin position="5"/>
        <end position="269"/>
    </location>
</feature>
<dbReference type="Gene3D" id="3.90.550.10">
    <property type="entry name" value="Spore Coat Polysaccharide Biosynthesis Protein SpsA, Chain A"/>
    <property type="match status" value="1"/>
</dbReference>
<dbReference type="Pfam" id="PF00483">
    <property type="entry name" value="NTP_transferase"/>
    <property type="match status" value="1"/>
</dbReference>
<dbReference type="GO" id="GO:0016779">
    <property type="term" value="F:nucleotidyltransferase activity"/>
    <property type="evidence" value="ECO:0007669"/>
    <property type="project" value="UniProtKB-KW"/>
</dbReference>
<evidence type="ECO:0000256" key="3">
    <source>
        <dbReference type="ARBA" id="ARBA00019048"/>
    </source>
</evidence>
<evidence type="ECO:0000256" key="9">
    <source>
        <dbReference type="ARBA" id="ARBA00037294"/>
    </source>
</evidence>
<dbReference type="Proteomes" id="UP000771797">
    <property type="component" value="Unassembled WGS sequence"/>
</dbReference>
<name>A0ABQ6Y4V0_9GAMM</name>
<evidence type="ECO:0000256" key="10">
    <source>
        <dbReference type="ARBA" id="ARBA00048128"/>
    </source>
</evidence>
<gene>
    <name evidence="12" type="ORF">A6D6_03252</name>
</gene>
<keyword evidence="13" id="KW-1185">Reference proteome</keyword>
<evidence type="ECO:0000259" key="11">
    <source>
        <dbReference type="Pfam" id="PF00483"/>
    </source>
</evidence>
<proteinExistence type="inferred from homology"/>
<dbReference type="PANTHER" id="PTHR43197">
    <property type="entry name" value="UTP--GLUCOSE-1-PHOSPHATE URIDYLYLTRANSFERASE"/>
    <property type="match status" value="1"/>
</dbReference>
<comment type="catalytic activity">
    <reaction evidence="10">
        <text>alpha-D-glucose 1-phosphate + UTP + H(+) = UDP-alpha-D-glucose + diphosphate</text>
        <dbReference type="Rhea" id="RHEA:19889"/>
        <dbReference type="ChEBI" id="CHEBI:15378"/>
        <dbReference type="ChEBI" id="CHEBI:33019"/>
        <dbReference type="ChEBI" id="CHEBI:46398"/>
        <dbReference type="ChEBI" id="CHEBI:58601"/>
        <dbReference type="ChEBI" id="CHEBI:58885"/>
        <dbReference type="EC" id="2.7.7.9"/>
    </reaction>
</comment>
<evidence type="ECO:0000313" key="13">
    <source>
        <dbReference type="Proteomes" id="UP000771797"/>
    </source>
</evidence>
<dbReference type="InterPro" id="IPR029044">
    <property type="entry name" value="Nucleotide-diphossugar_trans"/>
</dbReference>
<dbReference type="PANTHER" id="PTHR43197:SF1">
    <property type="entry name" value="UTP--GLUCOSE-1-PHOSPHATE URIDYLYLTRANSFERASE"/>
    <property type="match status" value="1"/>
</dbReference>
<dbReference type="CDD" id="cd02541">
    <property type="entry name" value="UGPase_prokaryotic"/>
    <property type="match status" value="1"/>
</dbReference>
<dbReference type="EC" id="2.7.7.9" evidence="2"/>
<reference evidence="12 13" key="1">
    <citation type="submission" date="2012-09" db="EMBL/GenBank/DDBJ databases">
        <title>Genome Sequence of alkane-degrading Bacterium Alcanivorax sp. 6-D-6.</title>
        <authorList>
            <person name="Lai Q."/>
            <person name="Shao Z."/>
        </authorList>
    </citation>
    <scope>NUCLEOTIDE SEQUENCE [LARGE SCALE GENOMIC DNA]</scope>
    <source>
        <strain evidence="12 13">6-D-6</strain>
    </source>
</reference>
<evidence type="ECO:0000256" key="5">
    <source>
        <dbReference type="ARBA" id="ARBA00022695"/>
    </source>
</evidence>
<dbReference type="InterPro" id="IPR005835">
    <property type="entry name" value="NTP_transferase_dom"/>
</dbReference>
<evidence type="ECO:0000256" key="6">
    <source>
        <dbReference type="ARBA" id="ARBA00031455"/>
    </source>
</evidence>
<evidence type="ECO:0000256" key="8">
    <source>
        <dbReference type="ARBA" id="ARBA00032341"/>
    </source>
</evidence>
<accession>A0ABQ6Y4V0</accession>